<dbReference type="WBParaSite" id="L893_g28250.t1">
    <property type="protein sequence ID" value="L893_g28250.t1"/>
    <property type="gene ID" value="L893_g28250"/>
</dbReference>
<name>A0A1I7ZNP2_9BILA</name>
<feature type="transmembrane region" description="Helical" evidence="1">
    <location>
        <begin position="82"/>
        <end position="106"/>
    </location>
</feature>
<keyword evidence="1" id="KW-0812">Transmembrane</keyword>
<keyword evidence="1" id="KW-0472">Membrane</keyword>
<keyword evidence="1" id="KW-1133">Transmembrane helix</keyword>
<organism evidence="2 3">
    <name type="scientific">Steinernema glaseri</name>
    <dbReference type="NCBI Taxonomy" id="37863"/>
    <lineage>
        <taxon>Eukaryota</taxon>
        <taxon>Metazoa</taxon>
        <taxon>Ecdysozoa</taxon>
        <taxon>Nematoda</taxon>
        <taxon>Chromadorea</taxon>
        <taxon>Rhabditida</taxon>
        <taxon>Tylenchina</taxon>
        <taxon>Panagrolaimomorpha</taxon>
        <taxon>Strongyloidoidea</taxon>
        <taxon>Steinernematidae</taxon>
        <taxon>Steinernema</taxon>
    </lineage>
</organism>
<evidence type="ECO:0000313" key="2">
    <source>
        <dbReference type="Proteomes" id="UP000095287"/>
    </source>
</evidence>
<keyword evidence="2" id="KW-1185">Reference proteome</keyword>
<proteinExistence type="predicted"/>
<protein>
    <submittedName>
        <fullName evidence="3">CKLF like MARVEL transmembrane domain containing 5</fullName>
    </submittedName>
</protein>
<evidence type="ECO:0000256" key="1">
    <source>
        <dbReference type="SAM" id="Phobius"/>
    </source>
</evidence>
<reference evidence="3" key="1">
    <citation type="submission" date="2016-11" db="UniProtKB">
        <authorList>
            <consortium name="WormBaseParasite"/>
        </authorList>
    </citation>
    <scope>IDENTIFICATION</scope>
</reference>
<sequence length="130" mass="14954">MGQIGKHKPQLEPKPQASRSCHLESLAAITTGIKLNLKKPKLRAPNKQAHELKLLDMERVLQAYETALSRFLVHIQEPHYRLLYGVFALLGFTGLLYLFVFLYILLTGFRGADDFDDDDDEYAEFKFKDL</sequence>
<evidence type="ECO:0000313" key="3">
    <source>
        <dbReference type="WBParaSite" id="L893_g28250.t1"/>
    </source>
</evidence>
<dbReference type="AlphaFoldDB" id="A0A1I7ZNP2"/>
<accession>A0A1I7ZNP2</accession>
<dbReference type="Proteomes" id="UP000095287">
    <property type="component" value="Unplaced"/>
</dbReference>